<reference evidence="5 6" key="1">
    <citation type="submission" date="2020-04" db="EMBL/GenBank/DDBJ databases">
        <authorList>
            <person name="Klaysubun C."/>
            <person name="Duangmal K."/>
            <person name="Lipun K."/>
        </authorList>
    </citation>
    <scope>NUCLEOTIDE SEQUENCE [LARGE SCALE GENOMIC DNA]</scope>
    <source>
        <strain evidence="5 6">JCM 11839</strain>
    </source>
</reference>
<evidence type="ECO:0000256" key="3">
    <source>
        <dbReference type="ARBA" id="ARBA00023052"/>
    </source>
</evidence>
<dbReference type="InterPro" id="IPR029061">
    <property type="entry name" value="THDP-binding"/>
</dbReference>
<keyword evidence="3" id="KW-0786">Thiamine pyrophosphate</keyword>
<evidence type="ECO:0000259" key="4">
    <source>
        <dbReference type="Pfam" id="PF00676"/>
    </source>
</evidence>
<feature type="domain" description="Dehydrogenase E1 component" evidence="4">
    <location>
        <begin position="31"/>
        <end position="318"/>
    </location>
</feature>
<dbReference type="EMBL" id="JAAXKY010000035">
    <property type="protein sequence ID" value="NMH78069.1"/>
    <property type="molecule type" value="Genomic_DNA"/>
</dbReference>
<evidence type="ECO:0000256" key="1">
    <source>
        <dbReference type="ARBA" id="ARBA00001964"/>
    </source>
</evidence>
<dbReference type="CDD" id="cd02000">
    <property type="entry name" value="TPP_E1_PDC_ADC_BCADC"/>
    <property type="match status" value="1"/>
</dbReference>
<gene>
    <name evidence="5" type="ORF">HF577_13365</name>
</gene>
<name>A0ABX1RDV2_9PSEU</name>
<comment type="cofactor">
    <cofactor evidence="1">
        <name>thiamine diphosphate</name>
        <dbReference type="ChEBI" id="CHEBI:58937"/>
    </cofactor>
</comment>
<dbReference type="RefSeq" id="WP_169396144.1">
    <property type="nucleotide sequence ID" value="NZ_BAAAJH010000009.1"/>
</dbReference>
<dbReference type="PANTHER" id="PTHR11516:SF60">
    <property type="entry name" value="PYRUVATE DEHYDROGENASE E1 COMPONENT SUBUNIT ALPHA"/>
    <property type="match status" value="1"/>
</dbReference>
<keyword evidence="2" id="KW-0560">Oxidoreductase</keyword>
<evidence type="ECO:0000313" key="5">
    <source>
        <dbReference type="EMBL" id="NMH78069.1"/>
    </source>
</evidence>
<evidence type="ECO:0000256" key="2">
    <source>
        <dbReference type="ARBA" id="ARBA00023002"/>
    </source>
</evidence>
<proteinExistence type="predicted"/>
<dbReference type="Gene3D" id="3.40.50.970">
    <property type="match status" value="1"/>
</dbReference>
<dbReference type="Pfam" id="PF00676">
    <property type="entry name" value="E1_dh"/>
    <property type="match status" value="1"/>
</dbReference>
<dbReference type="SUPFAM" id="SSF52518">
    <property type="entry name" value="Thiamin diphosphate-binding fold (THDP-binding)"/>
    <property type="match status" value="1"/>
</dbReference>
<dbReference type="InterPro" id="IPR050642">
    <property type="entry name" value="PDH_E1_Alpha_Subunit"/>
</dbReference>
<keyword evidence="6" id="KW-1185">Reference proteome</keyword>
<protein>
    <submittedName>
        <fullName evidence="5">Thiamine pyrophosphate-dependent dehydrogenase E1 component subunit alpha</fullName>
    </submittedName>
</protein>
<comment type="caution">
    <text evidence="5">The sequence shown here is derived from an EMBL/GenBank/DDBJ whole genome shotgun (WGS) entry which is preliminary data.</text>
</comment>
<accession>A0ABX1RDV2</accession>
<evidence type="ECO:0000313" key="6">
    <source>
        <dbReference type="Proteomes" id="UP001296706"/>
    </source>
</evidence>
<sequence>MSDQTRATDGVTGSRSRILADLHQVWRMRVFEEKVRDLRLAGDAVGSIHLGIGQEAVAVGTAELIGPDDALFATYRGHSWALACGVPPAALFAEVLGRATGTNGGRGGSAHLSAPAHRFFGENSIVGAGAPIAVGAALAGRFDGSGRVAITVFGDGAMNQGAVHEAMNFAAAMNLPVVFVCENNTWSELTPIDEMVRDPHLHRRAAAYGIPGERIDGNDPAIVRDRLGAAVRRAREGGGPTLVEAMTARLVGHYIGDAEQYRRPGELDEARRLEPTVRLAAQLRAAGAPDAEIERAEHDARAETEQAAAEALAAPLADPATAKDHLYV</sequence>
<dbReference type="PANTHER" id="PTHR11516">
    <property type="entry name" value="PYRUVATE DEHYDROGENASE E1 COMPONENT, ALPHA SUBUNIT BACTERIAL AND ORGANELLAR"/>
    <property type="match status" value="1"/>
</dbReference>
<dbReference type="InterPro" id="IPR001017">
    <property type="entry name" value="DH_E1"/>
</dbReference>
<dbReference type="Proteomes" id="UP001296706">
    <property type="component" value="Unassembled WGS sequence"/>
</dbReference>
<organism evidence="5 6">
    <name type="scientific">Pseudonocardia xinjiangensis</name>
    <dbReference type="NCBI Taxonomy" id="75289"/>
    <lineage>
        <taxon>Bacteria</taxon>
        <taxon>Bacillati</taxon>
        <taxon>Actinomycetota</taxon>
        <taxon>Actinomycetes</taxon>
        <taxon>Pseudonocardiales</taxon>
        <taxon>Pseudonocardiaceae</taxon>
        <taxon>Pseudonocardia</taxon>
    </lineage>
</organism>